<dbReference type="GO" id="GO:1990281">
    <property type="term" value="C:efflux pump complex"/>
    <property type="evidence" value="ECO:0007669"/>
    <property type="project" value="TreeGrafter"/>
</dbReference>
<dbReference type="EMBL" id="DXEN01000087">
    <property type="protein sequence ID" value="HIX87266.1"/>
    <property type="molecule type" value="Genomic_DNA"/>
</dbReference>
<evidence type="ECO:0000256" key="2">
    <source>
        <dbReference type="ARBA" id="ARBA00007613"/>
    </source>
</evidence>
<dbReference type="InterPro" id="IPR003423">
    <property type="entry name" value="OMP_efflux"/>
</dbReference>
<dbReference type="PANTHER" id="PTHR30026">
    <property type="entry name" value="OUTER MEMBRANE PROTEIN TOLC"/>
    <property type="match status" value="1"/>
</dbReference>
<dbReference type="InterPro" id="IPR051906">
    <property type="entry name" value="TolC-like"/>
</dbReference>
<keyword evidence="6" id="KW-0472">Membrane</keyword>
<evidence type="ECO:0000256" key="3">
    <source>
        <dbReference type="ARBA" id="ARBA00022448"/>
    </source>
</evidence>
<proteinExistence type="inferred from homology"/>
<organism evidence="8 9">
    <name type="scientific">Candidatus Parabacteroides intestinigallinarum</name>
    <dbReference type="NCBI Taxonomy" id="2838722"/>
    <lineage>
        <taxon>Bacteria</taxon>
        <taxon>Pseudomonadati</taxon>
        <taxon>Bacteroidota</taxon>
        <taxon>Bacteroidia</taxon>
        <taxon>Bacteroidales</taxon>
        <taxon>Tannerellaceae</taxon>
        <taxon>Parabacteroides</taxon>
    </lineage>
</organism>
<dbReference type="Pfam" id="PF02321">
    <property type="entry name" value="OEP"/>
    <property type="match status" value="2"/>
</dbReference>
<dbReference type="GO" id="GO:0009279">
    <property type="term" value="C:cell outer membrane"/>
    <property type="evidence" value="ECO:0007669"/>
    <property type="project" value="UniProtKB-SubCell"/>
</dbReference>
<dbReference type="GO" id="GO:0015562">
    <property type="term" value="F:efflux transmembrane transporter activity"/>
    <property type="evidence" value="ECO:0007669"/>
    <property type="project" value="InterPro"/>
</dbReference>
<accession>A0A9D2BRM4</accession>
<evidence type="ECO:0000256" key="4">
    <source>
        <dbReference type="ARBA" id="ARBA00022452"/>
    </source>
</evidence>
<comment type="caution">
    <text evidence="8">The sequence shown here is derived from an EMBL/GenBank/DDBJ whole genome shotgun (WGS) entry which is preliminary data.</text>
</comment>
<dbReference type="PANTHER" id="PTHR30026:SF20">
    <property type="entry name" value="OUTER MEMBRANE PROTEIN TOLC"/>
    <property type="match status" value="1"/>
</dbReference>
<evidence type="ECO:0000256" key="7">
    <source>
        <dbReference type="ARBA" id="ARBA00023237"/>
    </source>
</evidence>
<name>A0A9D2BRM4_9BACT</name>
<evidence type="ECO:0000313" key="9">
    <source>
        <dbReference type="Proteomes" id="UP000823847"/>
    </source>
</evidence>
<dbReference type="SUPFAM" id="SSF56954">
    <property type="entry name" value="Outer membrane efflux proteins (OEP)"/>
    <property type="match status" value="1"/>
</dbReference>
<dbReference type="AlphaFoldDB" id="A0A9D2BRM4"/>
<comment type="similarity">
    <text evidence="2">Belongs to the outer membrane factor (OMF) (TC 1.B.17) family.</text>
</comment>
<dbReference type="Gene3D" id="1.20.1600.10">
    <property type="entry name" value="Outer membrane efflux proteins (OEP)"/>
    <property type="match status" value="1"/>
</dbReference>
<reference evidence="8" key="1">
    <citation type="journal article" date="2021" name="PeerJ">
        <title>Extensive microbial diversity within the chicken gut microbiome revealed by metagenomics and culture.</title>
        <authorList>
            <person name="Gilroy R."/>
            <person name="Ravi A."/>
            <person name="Getino M."/>
            <person name="Pursley I."/>
            <person name="Horton D.L."/>
            <person name="Alikhan N.F."/>
            <person name="Baker D."/>
            <person name="Gharbi K."/>
            <person name="Hall N."/>
            <person name="Watson M."/>
            <person name="Adriaenssens E.M."/>
            <person name="Foster-Nyarko E."/>
            <person name="Jarju S."/>
            <person name="Secka A."/>
            <person name="Antonio M."/>
            <person name="Oren A."/>
            <person name="Chaudhuri R.R."/>
            <person name="La Ragione R."/>
            <person name="Hildebrand F."/>
            <person name="Pallen M.J."/>
        </authorList>
    </citation>
    <scope>NUCLEOTIDE SEQUENCE</scope>
    <source>
        <strain evidence="8">ChiHecec2B26-12326</strain>
    </source>
</reference>
<evidence type="ECO:0000256" key="1">
    <source>
        <dbReference type="ARBA" id="ARBA00004442"/>
    </source>
</evidence>
<sequence length="443" mass="50603">MRQIVMTTMLAFGLVAFTEGQEKRWTLDDCMRYAVENSPSVKKQVYTADTYRAERNAAVAAFFPTASATVGAQYSFGRSIDPATNVYENTSNFNNDYGLQTTIPIFTGGQLINQWLMAKSNRRMGINDVRKAKDDIALKTMQAYMDVVYYQGTIRMAEEKLEESHRTLYKARRQEELGLKGKADVAQFEAQVAADDYALTHQRNLLNTAMLTLKESMNYPADLTLEVDTALPVIEEVPELENVAEIFAYASCENPTALQAEYELTRSKYEYRIAKGQLLPSIYFNAGISTSYFENLKSETSPTAFREQFRNNRGEYLSFSLSFPLFDGLSRVTNARRYRNNLRIAQETRTEVLRQLRTAVEQSVLDREGYAKEAIQMDKKVDSDALAYRVTLRKYEEGLMSPLDVQTSANTLLESRANLLQKRLMYLLKSKLVDYYKGKPLFN</sequence>
<dbReference type="GO" id="GO:0015288">
    <property type="term" value="F:porin activity"/>
    <property type="evidence" value="ECO:0007669"/>
    <property type="project" value="TreeGrafter"/>
</dbReference>
<keyword evidence="4" id="KW-1134">Transmembrane beta strand</keyword>
<keyword evidence="3" id="KW-0813">Transport</keyword>
<evidence type="ECO:0000256" key="5">
    <source>
        <dbReference type="ARBA" id="ARBA00022692"/>
    </source>
</evidence>
<keyword evidence="7" id="KW-0998">Cell outer membrane</keyword>
<dbReference type="Proteomes" id="UP000823847">
    <property type="component" value="Unassembled WGS sequence"/>
</dbReference>
<comment type="subcellular location">
    <subcellularLocation>
        <location evidence="1">Cell outer membrane</location>
    </subcellularLocation>
</comment>
<evidence type="ECO:0000313" key="8">
    <source>
        <dbReference type="EMBL" id="HIX87266.1"/>
    </source>
</evidence>
<keyword evidence="5" id="KW-0812">Transmembrane</keyword>
<protein>
    <submittedName>
        <fullName evidence="8">TolC family protein</fullName>
    </submittedName>
</protein>
<evidence type="ECO:0000256" key="6">
    <source>
        <dbReference type="ARBA" id="ARBA00023136"/>
    </source>
</evidence>
<reference evidence="8" key="2">
    <citation type="submission" date="2021-04" db="EMBL/GenBank/DDBJ databases">
        <authorList>
            <person name="Gilroy R."/>
        </authorList>
    </citation>
    <scope>NUCLEOTIDE SEQUENCE</scope>
    <source>
        <strain evidence="8">ChiHecec2B26-12326</strain>
    </source>
</reference>
<gene>
    <name evidence="8" type="ORF">H9848_11785</name>
</gene>